<gene>
    <name evidence="6" type="ORF">DX914_04950</name>
</gene>
<dbReference type="GO" id="GO:0003677">
    <property type="term" value="F:DNA binding"/>
    <property type="evidence" value="ECO:0007669"/>
    <property type="project" value="UniProtKB-KW"/>
</dbReference>
<dbReference type="InterPro" id="IPR036390">
    <property type="entry name" value="WH_DNA-bd_sf"/>
</dbReference>
<dbReference type="InterPro" id="IPR000847">
    <property type="entry name" value="LysR_HTH_N"/>
</dbReference>
<comment type="caution">
    <text evidence="6">The sequence shown here is derived from an EMBL/GenBank/DDBJ whole genome shotgun (WGS) entry which is preliminary data.</text>
</comment>
<keyword evidence="3" id="KW-0238">DNA-binding</keyword>
<evidence type="ECO:0000256" key="2">
    <source>
        <dbReference type="ARBA" id="ARBA00023015"/>
    </source>
</evidence>
<dbReference type="OrthoDB" id="5723059at2"/>
<keyword evidence="2" id="KW-0805">Transcription regulation</keyword>
<evidence type="ECO:0000259" key="5">
    <source>
        <dbReference type="PROSITE" id="PS50931"/>
    </source>
</evidence>
<dbReference type="InterPro" id="IPR036388">
    <property type="entry name" value="WH-like_DNA-bd_sf"/>
</dbReference>
<dbReference type="Gene3D" id="3.40.190.10">
    <property type="entry name" value="Periplasmic binding protein-like II"/>
    <property type="match status" value="2"/>
</dbReference>
<accession>A0A371K3J1</accession>
<name>A0A371K3J1_9GAMM</name>
<dbReference type="Proteomes" id="UP000264492">
    <property type="component" value="Unassembled WGS sequence"/>
</dbReference>
<evidence type="ECO:0000313" key="7">
    <source>
        <dbReference type="Proteomes" id="UP000264492"/>
    </source>
</evidence>
<dbReference type="PROSITE" id="PS50931">
    <property type="entry name" value="HTH_LYSR"/>
    <property type="match status" value="1"/>
</dbReference>
<feature type="domain" description="HTH lysR-type" evidence="5">
    <location>
        <begin position="1"/>
        <end position="60"/>
    </location>
</feature>
<evidence type="ECO:0000313" key="6">
    <source>
        <dbReference type="EMBL" id="RDZ28483.1"/>
    </source>
</evidence>
<dbReference type="EMBL" id="QTSU01000001">
    <property type="protein sequence ID" value="RDZ28483.1"/>
    <property type="molecule type" value="Genomic_DNA"/>
</dbReference>
<dbReference type="SUPFAM" id="SSF53850">
    <property type="entry name" value="Periplasmic binding protein-like II"/>
    <property type="match status" value="1"/>
</dbReference>
<proteinExistence type="inferred from homology"/>
<protein>
    <submittedName>
        <fullName evidence="6">LysR family transcriptional regulator</fullName>
    </submittedName>
</protein>
<evidence type="ECO:0000256" key="3">
    <source>
        <dbReference type="ARBA" id="ARBA00023125"/>
    </source>
</evidence>
<evidence type="ECO:0000256" key="4">
    <source>
        <dbReference type="ARBA" id="ARBA00023163"/>
    </source>
</evidence>
<dbReference type="PRINTS" id="PR00039">
    <property type="entry name" value="HTHLYSR"/>
</dbReference>
<keyword evidence="4" id="KW-0804">Transcription</keyword>
<dbReference type="InterPro" id="IPR050176">
    <property type="entry name" value="LTTR"/>
</dbReference>
<dbReference type="Pfam" id="PF03466">
    <property type="entry name" value="LysR_substrate"/>
    <property type="match status" value="1"/>
</dbReference>
<dbReference type="SUPFAM" id="SSF46785">
    <property type="entry name" value="Winged helix' DNA-binding domain"/>
    <property type="match status" value="1"/>
</dbReference>
<dbReference type="FunFam" id="1.10.10.10:FF:000001">
    <property type="entry name" value="LysR family transcriptional regulator"/>
    <property type="match status" value="1"/>
</dbReference>
<sequence>MNFDPTLLRAFVAVKDAGGFTRAAQRLHLTQSAVSHQIRRLEEQVGRPLLHRTTRSLTLTEDGEDFLRYAQQILESLDALSRRFLPSPVSGTVRFGVPENFMGERLPTLLCQFARGYPQVRLDVCVGMNFDLHSMIDADELDLAVVISVPKHERGSMLRRTRLVWIAAEGFDVAPGASLPLAFYPPPCVYRRESVAALGRTPLEWHVIFTSPSHQGLRAAVLAGLAVTVLTPDDVEPGMKIVDGQFGLPPLPSADFALICGAGGKTPAALEFGRLVLDLPEPAAAAKRASAKA</sequence>
<dbReference type="PANTHER" id="PTHR30579">
    <property type="entry name" value="TRANSCRIPTIONAL REGULATOR"/>
    <property type="match status" value="1"/>
</dbReference>
<dbReference type="Pfam" id="PF00126">
    <property type="entry name" value="HTH_1"/>
    <property type="match status" value="1"/>
</dbReference>
<dbReference type="PANTHER" id="PTHR30579:SF7">
    <property type="entry name" value="HTH-TYPE TRANSCRIPTIONAL REGULATOR LRHA-RELATED"/>
    <property type="match status" value="1"/>
</dbReference>
<evidence type="ECO:0000256" key="1">
    <source>
        <dbReference type="ARBA" id="ARBA00009437"/>
    </source>
</evidence>
<dbReference type="InterPro" id="IPR005119">
    <property type="entry name" value="LysR_subst-bd"/>
</dbReference>
<dbReference type="RefSeq" id="WP_115857922.1">
    <property type="nucleotide sequence ID" value="NZ_QTSU01000001.1"/>
</dbReference>
<keyword evidence="7" id="KW-1185">Reference proteome</keyword>
<comment type="similarity">
    <text evidence="1">Belongs to the LysR transcriptional regulatory family.</text>
</comment>
<organism evidence="6 7">
    <name type="scientific">Lysobacter silvisoli</name>
    <dbReference type="NCBI Taxonomy" id="2293254"/>
    <lineage>
        <taxon>Bacteria</taxon>
        <taxon>Pseudomonadati</taxon>
        <taxon>Pseudomonadota</taxon>
        <taxon>Gammaproteobacteria</taxon>
        <taxon>Lysobacterales</taxon>
        <taxon>Lysobacteraceae</taxon>
        <taxon>Lysobacter</taxon>
    </lineage>
</organism>
<dbReference type="GO" id="GO:0003700">
    <property type="term" value="F:DNA-binding transcription factor activity"/>
    <property type="evidence" value="ECO:0007669"/>
    <property type="project" value="InterPro"/>
</dbReference>
<reference evidence="6 7" key="1">
    <citation type="submission" date="2018-08" db="EMBL/GenBank/DDBJ databases">
        <title>Lysobacter sp. zong2l5, whole genome shotgun sequence.</title>
        <authorList>
            <person name="Zhang X."/>
            <person name="Feng G."/>
            <person name="Zhu H."/>
        </authorList>
    </citation>
    <scope>NUCLEOTIDE SEQUENCE [LARGE SCALE GENOMIC DNA]</scope>
    <source>
        <strain evidence="7">zong2l5</strain>
    </source>
</reference>
<dbReference type="Gene3D" id="1.10.10.10">
    <property type="entry name" value="Winged helix-like DNA-binding domain superfamily/Winged helix DNA-binding domain"/>
    <property type="match status" value="1"/>
</dbReference>
<dbReference type="AlphaFoldDB" id="A0A371K3J1"/>